<dbReference type="AlphaFoldDB" id="A0A443J8Y2"/>
<evidence type="ECO:0000313" key="1">
    <source>
        <dbReference type="EMBL" id="RWR16950.1"/>
    </source>
</evidence>
<sequence length="123" mass="14087">MAALLTSPQRPLDTAIRPLTALSNIFRFGCRWFYRIAMPYFELPSAIFLGWSSWTVGPLDRWTVGPLDRWTVGPLDRWTVGPLDRWTVGPLDRWTVGRTLSARGDHSQVLKKAARLRQAPHIM</sequence>
<accession>A0A443J8Y2</accession>
<gene>
    <name evidence="1" type="ORF">D2T30_20390</name>
</gene>
<evidence type="ECO:0000313" key="2">
    <source>
        <dbReference type="Proteomes" id="UP000284476"/>
    </source>
</evidence>
<protein>
    <submittedName>
        <fullName evidence="1">Uncharacterized protein</fullName>
    </submittedName>
</protein>
<organism evidence="1 2">
    <name type="scientific">Paenirhodobacter populi</name>
    <dbReference type="NCBI Taxonomy" id="2306993"/>
    <lineage>
        <taxon>Bacteria</taxon>
        <taxon>Pseudomonadati</taxon>
        <taxon>Pseudomonadota</taxon>
        <taxon>Alphaproteobacteria</taxon>
        <taxon>Rhodobacterales</taxon>
        <taxon>Rhodobacter group</taxon>
        <taxon>Paenirhodobacter</taxon>
    </lineage>
</organism>
<comment type="caution">
    <text evidence="1">The sequence shown here is derived from an EMBL/GenBank/DDBJ whole genome shotgun (WGS) entry which is preliminary data.</text>
</comment>
<proteinExistence type="predicted"/>
<dbReference type="EMBL" id="SAUZ01000034">
    <property type="protein sequence ID" value="RWR16950.1"/>
    <property type="molecule type" value="Genomic_DNA"/>
</dbReference>
<reference evidence="1 2" key="2">
    <citation type="submission" date="2019-01" db="EMBL/GenBank/DDBJ databases">
        <authorList>
            <person name="Li Y."/>
        </authorList>
    </citation>
    <scope>NUCLEOTIDE SEQUENCE [LARGE SCALE GENOMIC DNA]</scope>
    <source>
        <strain evidence="1 2">SK2B-1</strain>
    </source>
</reference>
<reference evidence="1 2" key="1">
    <citation type="submission" date="2019-01" db="EMBL/GenBank/DDBJ databases">
        <title>Sinorhodobacter populi sp. nov. isolated from the symptomatic bark tissue of Populus euramericana canker.</title>
        <authorList>
            <person name="Xu G."/>
        </authorList>
    </citation>
    <scope>NUCLEOTIDE SEQUENCE [LARGE SCALE GENOMIC DNA]</scope>
    <source>
        <strain evidence="1 2">SK2B-1</strain>
    </source>
</reference>
<name>A0A443J8Y2_9RHOB</name>
<dbReference type="Proteomes" id="UP000284476">
    <property type="component" value="Unassembled WGS sequence"/>
</dbReference>